<dbReference type="PROSITE" id="PS51257">
    <property type="entry name" value="PROKAR_LIPOPROTEIN"/>
    <property type="match status" value="1"/>
</dbReference>
<dbReference type="Proteomes" id="UP001431783">
    <property type="component" value="Unassembled WGS sequence"/>
</dbReference>
<feature type="chain" id="PRO_5043519935" description="CBM39 domain-containing protein" evidence="1">
    <location>
        <begin position="19"/>
        <end position="182"/>
    </location>
</feature>
<evidence type="ECO:0000313" key="3">
    <source>
        <dbReference type="EMBL" id="KAK9891871.1"/>
    </source>
</evidence>
<dbReference type="GO" id="GO:0030246">
    <property type="term" value="F:carbohydrate binding"/>
    <property type="evidence" value="ECO:0007669"/>
    <property type="project" value="InterPro"/>
</dbReference>
<proteinExistence type="predicted"/>
<feature type="domain" description="CBM39" evidence="2">
    <location>
        <begin position="21"/>
        <end position="121"/>
    </location>
</feature>
<name>A0AAW1VGS5_9CUCU</name>
<sequence length="182" mass="21290">MFKLVIVYLLLMQCSLFACDFTFPDVKLEAFKPEGFKASIPETEGVKLFAFHGNKNRNLSQVEPGEFNRDIVNPKLNGWSYFNPNLKLNIGDKVYYWVFIQHGQLGYRQVNQVWEVTELSPLEKMKVSVCVNSETEILGRNEICSKQLIFDSTFFDNVIDEVNWKRAHFIAQYPVKFHDFFL</sequence>
<feature type="signal peptide" evidence="1">
    <location>
        <begin position="1"/>
        <end position="18"/>
    </location>
</feature>
<keyword evidence="4" id="KW-1185">Reference proteome</keyword>
<dbReference type="EMBL" id="JARQZJ010000131">
    <property type="protein sequence ID" value="KAK9891871.1"/>
    <property type="molecule type" value="Genomic_DNA"/>
</dbReference>
<dbReference type="PROSITE" id="PS51969">
    <property type="entry name" value="CBM39"/>
    <property type="match status" value="1"/>
</dbReference>
<evidence type="ECO:0000313" key="4">
    <source>
        <dbReference type="Proteomes" id="UP001431783"/>
    </source>
</evidence>
<organism evidence="3 4">
    <name type="scientific">Henosepilachna vigintioctopunctata</name>
    <dbReference type="NCBI Taxonomy" id="420089"/>
    <lineage>
        <taxon>Eukaryota</taxon>
        <taxon>Metazoa</taxon>
        <taxon>Ecdysozoa</taxon>
        <taxon>Arthropoda</taxon>
        <taxon>Hexapoda</taxon>
        <taxon>Insecta</taxon>
        <taxon>Pterygota</taxon>
        <taxon>Neoptera</taxon>
        <taxon>Endopterygota</taxon>
        <taxon>Coleoptera</taxon>
        <taxon>Polyphaga</taxon>
        <taxon>Cucujiformia</taxon>
        <taxon>Coccinelloidea</taxon>
        <taxon>Coccinellidae</taxon>
        <taxon>Epilachninae</taxon>
        <taxon>Epilachnini</taxon>
        <taxon>Henosepilachna</taxon>
    </lineage>
</organism>
<dbReference type="Pfam" id="PF15886">
    <property type="entry name" value="CBM39"/>
    <property type="match status" value="1"/>
</dbReference>
<reference evidence="3 4" key="1">
    <citation type="submission" date="2023-03" db="EMBL/GenBank/DDBJ databases">
        <title>Genome insight into feeding habits of ladybird beetles.</title>
        <authorList>
            <person name="Li H.-S."/>
            <person name="Huang Y.-H."/>
            <person name="Pang H."/>
        </authorList>
    </citation>
    <scope>NUCLEOTIDE SEQUENCE [LARGE SCALE GENOMIC DNA]</scope>
    <source>
        <strain evidence="3">SYSU_2023b</strain>
        <tissue evidence="3">Whole body</tissue>
    </source>
</reference>
<keyword evidence="1" id="KW-0732">Signal</keyword>
<protein>
    <recommendedName>
        <fullName evidence="2">CBM39 domain-containing protein</fullName>
    </recommendedName>
</protein>
<evidence type="ECO:0000259" key="2">
    <source>
        <dbReference type="PROSITE" id="PS51969"/>
    </source>
</evidence>
<dbReference type="AlphaFoldDB" id="A0AAW1VGS5"/>
<accession>A0AAW1VGS5</accession>
<comment type="caution">
    <text evidence="3">The sequence shown here is derived from an EMBL/GenBank/DDBJ whole genome shotgun (WGS) entry which is preliminary data.</text>
</comment>
<dbReference type="Gene3D" id="2.60.40.2140">
    <property type="entry name" value="Beta-1,3-glucan-recognition protein, N-terminal domain"/>
    <property type="match status" value="1"/>
</dbReference>
<gene>
    <name evidence="3" type="ORF">WA026_017357</name>
</gene>
<dbReference type="InterPro" id="IPR031756">
    <property type="entry name" value="BGBP_N"/>
</dbReference>
<dbReference type="InterPro" id="IPR043030">
    <property type="entry name" value="BGBP_N_sf"/>
</dbReference>
<evidence type="ECO:0000256" key="1">
    <source>
        <dbReference type="SAM" id="SignalP"/>
    </source>
</evidence>